<sequence>MDSVLTNAKGPHLAVPRVQGLVQEILEELTQKSGLQLLGIFAGMFITWRVGVAFYNVWFHPLSKFPGPTHMAAFYLPYMYDSFICGNMHNTIRKLHQKYGPIVRVGPDHLAVDGSVGWPEVYGHKAGQEEFGKVPGFLFQEDTTALIAAPKDKHRRQRRQLAHAFSDSALRDQESVMKRYVDLLMRRFADRADTGESFNVIKWFDFTTFDIIGHLYHSEPFHCLENNGYHPWVSAFFNGFRGDSYRRFLSQFPLAHEIVKRLRVISDLNSSTDNRDYIVEKAQARIKQGDCAIEGYRDFVSFMLKKNRDGEFGFLVPEILASSPLIITAGSETTSSTLSALVFYLGSNPVAYKRLAEEIRSAFSDEEEITLNSTQQLEYLHACIEEVLRVYPPVPETPPRQSPGGTIDGKWVPQGMATYHNPDHWAEPDSYLPERWLPKSHPLYDDKFAADNRATFKPFSYGPRDCIGKNLAYSEMRLILSRLLFGFDFDLAPGQEGWHDALRTFLVWERMPLNIYLKKRTTAA</sequence>
<dbReference type="GeneID" id="36599634"/>
<evidence type="ECO:0000256" key="2">
    <source>
        <dbReference type="ARBA" id="ARBA00010617"/>
    </source>
</evidence>
<dbReference type="PANTHER" id="PTHR24305:SF210">
    <property type="entry name" value="CYTOCHROME P450 MONOOXYGENASE ASQL-RELATED"/>
    <property type="match status" value="1"/>
</dbReference>
<dbReference type="GO" id="GO:0020037">
    <property type="term" value="F:heme binding"/>
    <property type="evidence" value="ECO:0007669"/>
    <property type="project" value="InterPro"/>
</dbReference>
<evidence type="ECO:0000256" key="6">
    <source>
        <dbReference type="PIRSR" id="PIRSR602401-1"/>
    </source>
</evidence>
<dbReference type="InterPro" id="IPR017972">
    <property type="entry name" value="Cyt_P450_CS"/>
</dbReference>
<dbReference type="GO" id="GO:0005506">
    <property type="term" value="F:iron ion binding"/>
    <property type="evidence" value="ECO:0007669"/>
    <property type="project" value="InterPro"/>
</dbReference>
<dbReference type="InterPro" id="IPR036396">
    <property type="entry name" value="Cyt_P450_sf"/>
</dbReference>
<evidence type="ECO:0000313" key="9">
    <source>
        <dbReference type="EMBL" id="PTB63195.1"/>
    </source>
</evidence>
<dbReference type="PRINTS" id="PR00385">
    <property type="entry name" value="P450"/>
</dbReference>
<dbReference type="Gene3D" id="1.10.630.10">
    <property type="entry name" value="Cytochrome P450"/>
    <property type="match status" value="1"/>
</dbReference>
<dbReference type="InterPro" id="IPR001128">
    <property type="entry name" value="Cyt_P450"/>
</dbReference>
<dbReference type="GO" id="GO:0004497">
    <property type="term" value="F:monooxygenase activity"/>
    <property type="evidence" value="ECO:0007669"/>
    <property type="project" value="UniProtKB-KW"/>
</dbReference>
<reference evidence="10" key="1">
    <citation type="submission" date="2016-07" db="EMBL/GenBank/DDBJ databases">
        <title>Multiple horizontal gene transfer events from other fungi enriched the ability of initially mycotrophic Trichoderma (Ascomycota) to feed on dead plant biomass.</title>
        <authorList>
            <consortium name="DOE Joint Genome Institute"/>
            <person name="Atanasova L."/>
            <person name="Chenthamara K."/>
            <person name="Zhang J."/>
            <person name="Grujic M."/>
            <person name="Henrissat B."/>
            <person name="Kuo A."/>
            <person name="Aerts A."/>
            <person name="Salamov A."/>
            <person name="Lipzen A."/>
            <person name="Labutti K."/>
            <person name="Barry K."/>
            <person name="Miao Y."/>
            <person name="Rahimi M.J."/>
            <person name="Shen Q."/>
            <person name="Grigoriev I.V."/>
            <person name="Kubicek C.P."/>
            <person name="Druzhinina I.S."/>
        </authorList>
    </citation>
    <scope>NUCLEOTIDE SEQUENCE [LARGE SCALE GENOMIC DNA]</scope>
    <source>
        <strain evidence="10">TUCIM 6016</strain>
    </source>
</reference>
<evidence type="ECO:0000313" key="10">
    <source>
        <dbReference type="Proteomes" id="UP000241546"/>
    </source>
</evidence>
<gene>
    <name evidence="9" type="ORF">BBK36DRAFT_1127518</name>
</gene>
<dbReference type="CDD" id="cd11058">
    <property type="entry name" value="CYP60B-like"/>
    <property type="match status" value="1"/>
</dbReference>
<name>A0A2T4B1J1_9HYPO</name>
<dbReference type="SUPFAM" id="SSF48264">
    <property type="entry name" value="Cytochrome P450"/>
    <property type="match status" value="1"/>
</dbReference>
<dbReference type="InterPro" id="IPR002401">
    <property type="entry name" value="Cyt_P450_E_grp-I"/>
</dbReference>
<proteinExistence type="inferred from homology"/>
<dbReference type="GO" id="GO:0016705">
    <property type="term" value="F:oxidoreductase activity, acting on paired donors, with incorporation or reduction of molecular oxygen"/>
    <property type="evidence" value="ECO:0007669"/>
    <property type="project" value="InterPro"/>
</dbReference>
<keyword evidence="8" id="KW-0812">Transmembrane</keyword>
<protein>
    <submittedName>
        <fullName evidence="9">Cytochrome P450</fullName>
    </submittedName>
</protein>
<evidence type="ECO:0000256" key="4">
    <source>
        <dbReference type="ARBA" id="ARBA00022723"/>
    </source>
</evidence>
<evidence type="ECO:0000256" key="8">
    <source>
        <dbReference type="SAM" id="Phobius"/>
    </source>
</evidence>
<dbReference type="PROSITE" id="PS00086">
    <property type="entry name" value="CYTOCHROME_P450"/>
    <property type="match status" value="1"/>
</dbReference>
<evidence type="ECO:0000256" key="3">
    <source>
        <dbReference type="ARBA" id="ARBA00022617"/>
    </source>
</evidence>
<evidence type="ECO:0000256" key="7">
    <source>
        <dbReference type="RuleBase" id="RU000461"/>
    </source>
</evidence>
<dbReference type="OrthoDB" id="1470350at2759"/>
<organism evidence="9 10">
    <name type="scientific">Trichoderma citrinoviride</name>
    <dbReference type="NCBI Taxonomy" id="58853"/>
    <lineage>
        <taxon>Eukaryota</taxon>
        <taxon>Fungi</taxon>
        <taxon>Dikarya</taxon>
        <taxon>Ascomycota</taxon>
        <taxon>Pezizomycotina</taxon>
        <taxon>Sordariomycetes</taxon>
        <taxon>Hypocreomycetidae</taxon>
        <taxon>Hypocreales</taxon>
        <taxon>Hypocreaceae</taxon>
        <taxon>Trichoderma</taxon>
    </lineage>
</organism>
<dbReference type="EMBL" id="KZ680220">
    <property type="protein sequence ID" value="PTB63195.1"/>
    <property type="molecule type" value="Genomic_DNA"/>
</dbReference>
<keyword evidence="7" id="KW-0560">Oxidoreductase</keyword>
<dbReference type="AlphaFoldDB" id="A0A2T4B1J1"/>
<keyword evidence="8" id="KW-0472">Membrane</keyword>
<comment type="cofactor">
    <cofactor evidence="1 6">
        <name>heme</name>
        <dbReference type="ChEBI" id="CHEBI:30413"/>
    </cofactor>
</comment>
<keyword evidence="5 6" id="KW-0408">Iron</keyword>
<dbReference type="PRINTS" id="PR00463">
    <property type="entry name" value="EP450I"/>
</dbReference>
<dbReference type="RefSeq" id="XP_024746515.1">
    <property type="nucleotide sequence ID" value="XM_024891516.1"/>
</dbReference>
<dbReference type="Pfam" id="PF00067">
    <property type="entry name" value="p450"/>
    <property type="match status" value="1"/>
</dbReference>
<evidence type="ECO:0000256" key="1">
    <source>
        <dbReference type="ARBA" id="ARBA00001971"/>
    </source>
</evidence>
<evidence type="ECO:0000256" key="5">
    <source>
        <dbReference type="ARBA" id="ARBA00023004"/>
    </source>
</evidence>
<keyword evidence="7" id="KW-0503">Monooxygenase</keyword>
<dbReference type="Proteomes" id="UP000241546">
    <property type="component" value="Unassembled WGS sequence"/>
</dbReference>
<keyword evidence="4 6" id="KW-0479">Metal-binding</keyword>
<dbReference type="PANTHER" id="PTHR24305">
    <property type="entry name" value="CYTOCHROME P450"/>
    <property type="match status" value="1"/>
</dbReference>
<feature type="binding site" description="axial binding residue" evidence="6">
    <location>
        <position position="466"/>
    </location>
    <ligand>
        <name>heme</name>
        <dbReference type="ChEBI" id="CHEBI:30413"/>
    </ligand>
    <ligandPart>
        <name>Fe</name>
        <dbReference type="ChEBI" id="CHEBI:18248"/>
    </ligandPart>
</feature>
<keyword evidence="10" id="KW-1185">Reference proteome</keyword>
<dbReference type="InterPro" id="IPR050121">
    <property type="entry name" value="Cytochrome_P450_monoxygenase"/>
</dbReference>
<feature type="transmembrane region" description="Helical" evidence="8">
    <location>
        <begin position="37"/>
        <end position="58"/>
    </location>
</feature>
<keyword evidence="3 6" id="KW-0349">Heme</keyword>
<comment type="similarity">
    <text evidence="2 7">Belongs to the cytochrome P450 family.</text>
</comment>
<keyword evidence="8" id="KW-1133">Transmembrane helix</keyword>
<accession>A0A2T4B1J1</accession>